<dbReference type="SUPFAM" id="SSF141371">
    <property type="entry name" value="PilZ domain-like"/>
    <property type="match status" value="1"/>
</dbReference>
<accession>A0A2T0BGJ3</accession>
<dbReference type="EMBL" id="PVXQ01000010">
    <property type="protein sequence ID" value="PRR83005.1"/>
    <property type="molecule type" value="Genomic_DNA"/>
</dbReference>
<dbReference type="InterPro" id="IPR009875">
    <property type="entry name" value="PilZ_domain"/>
</dbReference>
<comment type="caution">
    <text evidence="2">The sequence shown here is derived from an EMBL/GenBank/DDBJ whole genome shotgun (WGS) entry which is preliminary data.</text>
</comment>
<gene>
    <name evidence="2" type="ORF">CLVI_12540</name>
</gene>
<evidence type="ECO:0000313" key="3">
    <source>
        <dbReference type="Proteomes" id="UP000239471"/>
    </source>
</evidence>
<dbReference type="GO" id="GO:0035438">
    <property type="term" value="F:cyclic-di-GMP binding"/>
    <property type="evidence" value="ECO:0007669"/>
    <property type="project" value="InterPro"/>
</dbReference>
<keyword evidence="3" id="KW-1185">Reference proteome</keyword>
<organism evidence="2 3">
    <name type="scientific">Clostridium vincentii</name>
    <dbReference type="NCBI Taxonomy" id="52704"/>
    <lineage>
        <taxon>Bacteria</taxon>
        <taxon>Bacillati</taxon>
        <taxon>Bacillota</taxon>
        <taxon>Clostridia</taxon>
        <taxon>Eubacteriales</taxon>
        <taxon>Clostridiaceae</taxon>
        <taxon>Clostridium</taxon>
    </lineage>
</organism>
<evidence type="ECO:0000259" key="1">
    <source>
        <dbReference type="Pfam" id="PF07238"/>
    </source>
</evidence>
<dbReference type="OrthoDB" id="1951449at2"/>
<dbReference type="AlphaFoldDB" id="A0A2T0BGJ3"/>
<reference evidence="2 3" key="1">
    <citation type="submission" date="2018-03" db="EMBL/GenBank/DDBJ databases">
        <title>Genome sequence of Clostridium vincentii DSM 10228.</title>
        <authorList>
            <person name="Poehlein A."/>
            <person name="Daniel R."/>
        </authorList>
    </citation>
    <scope>NUCLEOTIDE SEQUENCE [LARGE SCALE GENOMIC DNA]</scope>
    <source>
        <strain evidence="2 3">DSM 10228</strain>
    </source>
</reference>
<name>A0A2T0BGJ3_9CLOT</name>
<dbReference type="Proteomes" id="UP000239471">
    <property type="component" value="Unassembled WGS sequence"/>
</dbReference>
<proteinExistence type="predicted"/>
<evidence type="ECO:0000313" key="2">
    <source>
        <dbReference type="EMBL" id="PRR83005.1"/>
    </source>
</evidence>
<protein>
    <submittedName>
        <fullName evidence="2">PilZ domain protein</fullName>
    </submittedName>
</protein>
<dbReference type="Pfam" id="PF07238">
    <property type="entry name" value="PilZ"/>
    <property type="match status" value="1"/>
</dbReference>
<feature type="domain" description="PilZ" evidence="1">
    <location>
        <begin position="5"/>
        <end position="108"/>
    </location>
</feature>
<dbReference type="RefSeq" id="WP_106059250.1">
    <property type="nucleotide sequence ID" value="NZ_PVXQ01000010.1"/>
</dbReference>
<dbReference type="Gene3D" id="2.40.10.220">
    <property type="entry name" value="predicted glycosyltransferase like domains"/>
    <property type="match status" value="1"/>
</dbReference>
<sequence>MEEKRRTKRTGIEKNSKVRRINNAIEAKEVDEETFEVQITNISKGGIAFKSEKEFTIDTFLSANVILWTKETFDTIVKIVRIDKDTHGKSVYGCAFVGIAGDNEAKIDVYQIVNEVFE</sequence>